<feature type="compositionally biased region" description="Polar residues" evidence="1">
    <location>
        <begin position="162"/>
        <end position="173"/>
    </location>
</feature>
<gene>
    <name evidence="2" type="ORF">EDB92DRAFT_1862764</name>
</gene>
<name>A0AAD4LGS6_9AGAM</name>
<feature type="compositionally biased region" description="Low complexity" evidence="1">
    <location>
        <begin position="117"/>
        <end position="126"/>
    </location>
</feature>
<accession>A0AAD4LGS6</accession>
<proteinExistence type="predicted"/>
<feature type="region of interest" description="Disordered" evidence="1">
    <location>
        <begin position="142"/>
        <end position="277"/>
    </location>
</feature>
<organism evidence="2 3">
    <name type="scientific">Lactarius akahatsu</name>
    <dbReference type="NCBI Taxonomy" id="416441"/>
    <lineage>
        <taxon>Eukaryota</taxon>
        <taxon>Fungi</taxon>
        <taxon>Dikarya</taxon>
        <taxon>Basidiomycota</taxon>
        <taxon>Agaricomycotina</taxon>
        <taxon>Agaricomycetes</taxon>
        <taxon>Russulales</taxon>
        <taxon>Russulaceae</taxon>
        <taxon>Lactarius</taxon>
    </lineage>
</organism>
<reference evidence="2" key="1">
    <citation type="submission" date="2022-01" db="EMBL/GenBank/DDBJ databases">
        <title>Comparative genomics reveals a dynamic genome evolution in the ectomycorrhizal milk-cap (Lactarius) mushrooms.</title>
        <authorList>
            <consortium name="DOE Joint Genome Institute"/>
            <person name="Lebreton A."/>
            <person name="Tang N."/>
            <person name="Kuo A."/>
            <person name="LaButti K."/>
            <person name="Drula E."/>
            <person name="Barry K."/>
            <person name="Clum A."/>
            <person name="Lipzen A."/>
            <person name="Mousain D."/>
            <person name="Ng V."/>
            <person name="Wang R."/>
            <person name="Wang X."/>
            <person name="Dai Y."/>
            <person name="Henrissat B."/>
            <person name="Grigoriev I.V."/>
            <person name="Guerin-Laguette A."/>
            <person name="Yu F."/>
            <person name="Martin F.M."/>
        </authorList>
    </citation>
    <scope>NUCLEOTIDE SEQUENCE</scope>
    <source>
        <strain evidence="2">QP</strain>
    </source>
</reference>
<protein>
    <submittedName>
        <fullName evidence="2">Uncharacterized protein</fullName>
    </submittedName>
</protein>
<comment type="caution">
    <text evidence="2">The sequence shown here is derived from an EMBL/GenBank/DDBJ whole genome shotgun (WGS) entry which is preliminary data.</text>
</comment>
<evidence type="ECO:0000313" key="3">
    <source>
        <dbReference type="Proteomes" id="UP001201163"/>
    </source>
</evidence>
<keyword evidence="3" id="KW-1185">Reference proteome</keyword>
<feature type="region of interest" description="Disordered" evidence="1">
    <location>
        <begin position="106"/>
        <end position="126"/>
    </location>
</feature>
<feature type="compositionally biased region" description="Basic and acidic residues" evidence="1">
    <location>
        <begin position="216"/>
        <end position="228"/>
    </location>
</feature>
<dbReference type="EMBL" id="JAKELL010000028">
    <property type="protein sequence ID" value="KAH8991019.1"/>
    <property type="molecule type" value="Genomic_DNA"/>
</dbReference>
<dbReference type="Proteomes" id="UP001201163">
    <property type="component" value="Unassembled WGS sequence"/>
</dbReference>
<dbReference type="AlphaFoldDB" id="A0AAD4LGS6"/>
<evidence type="ECO:0000256" key="1">
    <source>
        <dbReference type="SAM" id="MobiDB-lite"/>
    </source>
</evidence>
<evidence type="ECO:0000313" key="2">
    <source>
        <dbReference type="EMBL" id="KAH8991019.1"/>
    </source>
</evidence>
<sequence length="277" mass="28877">MAAYILGPICSVYTGLHPDTDSAAIGGLWDPFSFPSCNVPGHRPDSAPHVHDDSAPCHLCSYSSRILLPLDDFHSAHQTIIESLRTPVTSSGPATAGTVRDIITLGKAGPHSAPDASISTPTLSSTSPPAVFAIQHNDNLLVPSDEPNLPSSAAYNPVLDNRLSTGVQPSSLSPMIRPHLSPSSQESRRPIVVTAAPGASPGPTSDLGVATEDDDSQKPGLRENKDALDPLSVNRVVHANTMPTLGLPSKPPSLPSVTGSNMAITGPSMWESDAERT</sequence>